<evidence type="ECO:0000313" key="11">
    <source>
        <dbReference type="EMBL" id="KAK2186570.1"/>
    </source>
</evidence>
<dbReference type="PROSITE" id="PS50026">
    <property type="entry name" value="EGF_3"/>
    <property type="match status" value="3"/>
</dbReference>
<dbReference type="PROSITE" id="PS00022">
    <property type="entry name" value="EGF_1"/>
    <property type="match status" value="2"/>
</dbReference>
<dbReference type="AlphaFoldDB" id="A0AAD9P251"/>
<gene>
    <name evidence="11" type="ORF">NP493_195g02014</name>
</gene>
<comment type="caution">
    <text evidence="8">Lacks conserved residue(s) required for the propagation of feature annotation.</text>
</comment>
<dbReference type="Gene3D" id="2.10.25.10">
    <property type="entry name" value="Laminin"/>
    <property type="match status" value="3"/>
</dbReference>
<keyword evidence="2" id="KW-0964">Secreted</keyword>
<feature type="domain" description="SUEL-type lectin" evidence="10">
    <location>
        <begin position="364"/>
        <end position="449"/>
    </location>
</feature>
<accession>A0AAD9P251</accession>
<keyword evidence="6 8" id="KW-1015">Disulfide bond</keyword>
<dbReference type="CDD" id="cd22823">
    <property type="entry name" value="Gal_Rha_Lectin"/>
    <property type="match status" value="1"/>
</dbReference>
<dbReference type="InterPro" id="IPR001881">
    <property type="entry name" value="EGF-like_Ca-bd_dom"/>
</dbReference>
<evidence type="ECO:0000256" key="8">
    <source>
        <dbReference type="PROSITE-ProRule" id="PRU00076"/>
    </source>
</evidence>
<feature type="domain" description="EGF-like" evidence="9">
    <location>
        <begin position="70"/>
        <end position="105"/>
    </location>
</feature>
<dbReference type="GO" id="GO:0005576">
    <property type="term" value="C:extracellular region"/>
    <property type="evidence" value="ECO:0007669"/>
    <property type="project" value="UniProtKB-SubCell"/>
</dbReference>
<dbReference type="SUPFAM" id="SSF57196">
    <property type="entry name" value="EGF/Laminin"/>
    <property type="match status" value="3"/>
</dbReference>
<organism evidence="11 12">
    <name type="scientific">Ridgeia piscesae</name>
    <name type="common">Tubeworm</name>
    <dbReference type="NCBI Taxonomy" id="27915"/>
    <lineage>
        <taxon>Eukaryota</taxon>
        <taxon>Metazoa</taxon>
        <taxon>Spiralia</taxon>
        <taxon>Lophotrochozoa</taxon>
        <taxon>Annelida</taxon>
        <taxon>Polychaeta</taxon>
        <taxon>Sedentaria</taxon>
        <taxon>Canalipalpata</taxon>
        <taxon>Sabellida</taxon>
        <taxon>Siboglinidae</taxon>
        <taxon>Ridgeia</taxon>
    </lineage>
</organism>
<dbReference type="GO" id="GO:0030246">
    <property type="term" value="F:carbohydrate binding"/>
    <property type="evidence" value="ECO:0007669"/>
    <property type="project" value="InterPro"/>
</dbReference>
<dbReference type="GO" id="GO:0005509">
    <property type="term" value="F:calcium ion binding"/>
    <property type="evidence" value="ECO:0007669"/>
    <property type="project" value="InterPro"/>
</dbReference>
<keyword evidence="12" id="KW-1185">Reference proteome</keyword>
<feature type="domain" description="SUEL-type lectin" evidence="10">
    <location>
        <begin position="111"/>
        <end position="196"/>
    </location>
</feature>
<evidence type="ECO:0000256" key="1">
    <source>
        <dbReference type="ARBA" id="ARBA00004613"/>
    </source>
</evidence>
<keyword evidence="7" id="KW-0325">Glycoprotein</keyword>
<dbReference type="InterPro" id="IPR000742">
    <property type="entry name" value="EGF"/>
</dbReference>
<dbReference type="Pfam" id="PF00008">
    <property type="entry name" value="EGF"/>
    <property type="match status" value="2"/>
</dbReference>
<evidence type="ECO:0000256" key="7">
    <source>
        <dbReference type="ARBA" id="ARBA00023180"/>
    </source>
</evidence>
<reference evidence="11" key="1">
    <citation type="journal article" date="2023" name="Mol. Biol. Evol.">
        <title>Third-Generation Sequencing Reveals the Adaptive Role of the Epigenome in Three Deep-Sea Polychaetes.</title>
        <authorList>
            <person name="Perez M."/>
            <person name="Aroh O."/>
            <person name="Sun Y."/>
            <person name="Lan Y."/>
            <person name="Juniper S.K."/>
            <person name="Young C.R."/>
            <person name="Angers B."/>
            <person name="Qian P.Y."/>
        </authorList>
    </citation>
    <scope>NUCLEOTIDE SEQUENCE</scope>
    <source>
        <strain evidence="11">R07B-5</strain>
    </source>
</reference>
<dbReference type="SMART" id="SM00179">
    <property type="entry name" value="EGF_CA"/>
    <property type="match status" value="3"/>
</dbReference>
<evidence type="ECO:0000256" key="6">
    <source>
        <dbReference type="ARBA" id="ARBA00023157"/>
    </source>
</evidence>
<keyword evidence="5" id="KW-0677">Repeat</keyword>
<keyword evidence="4" id="KW-0732">Signal</keyword>
<feature type="disulfide bond" evidence="8">
    <location>
        <begin position="221"/>
        <end position="230"/>
    </location>
</feature>
<evidence type="ECO:0000256" key="2">
    <source>
        <dbReference type="ARBA" id="ARBA00022525"/>
    </source>
</evidence>
<dbReference type="PANTHER" id="PTHR46780">
    <property type="entry name" value="PROTEIN EVA-1"/>
    <property type="match status" value="1"/>
</dbReference>
<dbReference type="Proteomes" id="UP001209878">
    <property type="component" value="Unassembled WGS sequence"/>
</dbReference>
<evidence type="ECO:0000259" key="9">
    <source>
        <dbReference type="PROSITE" id="PS50026"/>
    </source>
</evidence>
<dbReference type="Gene3D" id="2.60.120.740">
    <property type="match status" value="3"/>
</dbReference>
<sequence length="505" mass="55041">MQINCSTGGVVYVISAFYGHVDKTTFRDDIMKTTLCTTGDCQEQTCDVDDSLLTSRYGTNQYLIVTYECRVDCLSQPCQNGATCVHVTHGFTCVYPEHYSGSTCSEITLLKCESDTIHISCPSGSVVDVISAFYGRLDLTTCQHRSMKSTSCSLSGATDAVRTICQDKTTCDVKSSSFSDPCYGTYKYMNVTYECRHECQSQPCQNGATCVHVTHGFTCVCPGNYSGETCSEITLLKCENDEIHINCPSGSVVDVISAFYGRLDLTTCQHRSMKSTSCSLSGATDAVRTICQDKTTCDVKSSSFSDPCRGTYKYMNVTYECRPDECHSQPCQNGATCVHVTHGFTCVCPENYSGETCSEITLLKCEIDKIHINCPSGSDIDVISAFYGRLDLTTCQHISMKSTSCSLPGVTDAVRTICQDKTTCDVKSSLFSDPCRGTYKYMNVTYECRPRKSDIGCSSSSTATFAFYGRRNKATCPDEASDTTTCSVPGCYGQSAGDLPGQDDV</sequence>
<feature type="domain" description="SUEL-type lectin" evidence="10">
    <location>
        <begin position="237"/>
        <end position="322"/>
    </location>
</feature>
<dbReference type="FunFam" id="2.10.25.10:FF:000123">
    <property type="entry name" value="Crumbs homolog 1 (Drosophila)"/>
    <property type="match status" value="1"/>
</dbReference>
<dbReference type="InterPro" id="IPR043159">
    <property type="entry name" value="Lectin_gal-bd_sf"/>
</dbReference>
<keyword evidence="3 8" id="KW-0245">EGF-like domain</keyword>
<dbReference type="SMART" id="SM00181">
    <property type="entry name" value="EGF"/>
    <property type="match status" value="3"/>
</dbReference>
<dbReference type="CDD" id="cd22827">
    <property type="entry name" value="Gal_Rha_Lectin_SUL-I-like"/>
    <property type="match status" value="2"/>
</dbReference>
<dbReference type="InterPro" id="IPR000922">
    <property type="entry name" value="Lectin_gal-bd_dom"/>
</dbReference>
<dbReference type="FunFam" id="2.10.25.10:FF:000045">
    <property type="entry name" value="Slit guidance ligand 2"/>
    <property type="match status" value="1"/>
</dbReference>
<evidence type="ECO:0000256" key="4">
    <source>
        <dbReference type="ARBA" id="ARBA00022729"/>
    </source>
</evidence>
<dbReference type="CDD" id="cd00054">
    <property type="entry name" value="EGF_CA"/>
    <property type="match status" value="2"/>
</dbReference>
<comment type="subcellular location">
    <subcellularLocation>
        <location evidence="1">Secreted</location>
    </subcellularLocation>
</comment>
<dbReference type="Pfam" id="PF02140">
    <property type="entry name" value="SUEL_Lectin"/>
    <property type="match status" value="3"/>
</dbReference>
<dbReference type="GO" id="GO:0007399">
    <property type="term" value="P:nervous system development"/>
    <property type="evidence" value="ECO:0007669"/>
    <property type="project" value="UniProtKB-ARBA"/>
</dbReference>
<comment type="caution">
    <text evidence="11">The sequence shown here is derived from an EMBL/GenBank/DDBJ whole genome shotgun (WGS) entry which is preliminary data.</text>
</comment>
<feature type="domain" description="EGF-like" evidence="9">
    <location>
        <begin position="322"/>
        <end position="358"/>
    </location>
</feature>
<proteinExistence type="predicted"/>
<dbReference type="EMBL" id="JAODUO010000195">
    <property type="protein sequence ID" value="KAK2186570.1"/>
    <property type="molecule type" value="Genomic_DNA"/>
</dbReference>
<feature type="domain" description="EGF-like" evidence="9">
    <location>
        <begin position="196"/>
        <end position="231"/>
    </location>
</feature>
<evidence type="ECO:0000259" key="10">
    <source>
        <dbReference type="PROSITE" id="PS50228"/>
    </source>
</evidence>
<evidence type="ECO:0000256" key="3">
    <source>
        <dbReference type="ARBA" id="ARBA00022536"/>
    </source>
</evidence>
<dbReference type="PROSITE" id="PS50228">
    <property type="entry name" value="SUEL_LECTIN"/>
    <property type="match status" value="3"/>
</dbReference>
<evidence type="ECO:0000256" key="5">
    <source>
        <dbReference type="ARBA" id="ARBA00022737"/>
    </source>
</evidence>
<protein>
    <submittedName>
        <fullName evidence="11">Uncharacterized protein</fullName>
    </submittedName>
</protein>
<name>A0AAD9P251_RIDPI</name>
<feature type="disulfide bond" evidence="8">
    <location>
        <begin position="348"/>
        <end position="357"/>
    </location>
</feature>
<evidence type="ECO:0000313" key="12">
    <source>
        <dbReference type="Proteomes" id="UP001209878"/>
    </source>
</evidence>